<feature type="region of interest" description="Disordered" evidence="1">
    <location>
        <begin position="1"/>
        <end position="26"/>
    </location>
</feature>
<protein>
    <submittedName>
        <fullName evidence="2">Uncharacterized protein</fullName>
    </submittedName>
</protein>
<sequence>MSFLAIMATSSKRKKPKSTKRSKATITEASSPIRVLHKGNEKVVEIKDNPPTSVIVASLEKIDVAELSTQTLGESKLAASLHTQGIVLLATGRPYCFQGKKQTIGEVGVFQTSTCHCSEGLQRYLQGLLVLRLCYGQ</sequence>
<reference evidence="2" key="2">
    <citation type="submission" date="2021-03" db="UniProtKB">
        <authorList>
            <consortium name="EnsemblPlants"/>
        </authorList>
    </citation>
    <scope>IDENTIFICATION</scope>
</reference>
<dbReference type="AlphaFoldDB" id="A0A803P2Y5"/>
<evidence type="ECO:0000313" key="2">
    <source>
        <dbReference type="EnsemblPlants" id="cds.evm.model.02.861"/>
    </source>
</evidence>
<accession>A0A803P2Y5</accession>
<evidence type="ECO:0000313" key="3">
    <source>
        <dbReference type="Proteomes" id="UP000596661"/>
    </source>
</evidence>
<organism evidence="2 3">
    <name type="scientific">Cannabis sativa</name>
    <name type="common">Hemp</name>
    <name type="synonym">Marijuana</name>
    <dbReference type="NCBI Taxonomy" id="3483"/>
    <lineage>
        <taxon>Eukaryota</taxon>
        <taxon>Viridiplantae</taxon>
        <taxon>Streptophyta</taxon>
        <taxon>Embryophyta</taxon>
        <taxon>Tracheophyta</taxon>
        <taxon>Spermatophyta</taxon>
        <taxon>Magnoliopsida</taxon>
        <taxon>eudicotyledons</taxon>
        <taxon>Gunneridae</taxon>
        <taxon>Pentapetalae</taxon>
        <taxon>rosids</taxon>
        <taxon>fabids</taxon>
        <taxon>Rosales</taxon>
        <taxon>Cannabaceae</taxon>
        <taxon>Cannabis</taxon>
    </lineage>
</organism>
<feature type="compositionally biased region" description="Basic residues" evidence="1">
    <location>
        <begin position="11"/>
        <end position="23"/>
    </location>
</feature>
<dbReference type="Proteomes" id="UP000596661">
    <property type="component" value="Chromosome 2"/>
</dbReference>
<keyword evidence="3" id="KW-1185">Reference proteome</keyword>
<dbReference type="Gramene" id="evm.model.02.861">
    <property type="protein sequence ID" value="cds.evm.model.02.861"/>
    <property type="gene ID" value="evm.TU.02.861"/>
</dbReference>
<name>A0A803P2Y5_CANSA</name>
<evidence type="ECO:0000256" key="1">
    <source>
        <dbReference type="SAM" id="MobiDB-lite"/>
    </source>
</evidence>
<reference evidence="2" key="1">
    <citation type="submission" date="2018-11" db="EMBL/GenBank/DDBJ databases">
        <authorList>
            <person name="Grassa J C."/>
        </authorList>
    </citation>
    <scope>NUCLEOTIDE SEQUENCE [LARGE SCALE GENOMIC DNA]</scope>
</reference>
<dbReference type="EMBL" id="UZAU01000139">
    <property type="status" value="NOT_ANNOTATED_CDS"/>
    <property type="molecule type" value="Genomic_DNA"/>
</dbReference>
<dbReference type="EnsemblPlants" id="evm.model.02.861">
    <property type="protein sequence ID" value="cds.evm.model.02.861"/>
    <property type="gene ID" value="evm.TU.02.861"/>
</dbReference>
<proteinExistence type="predicted"/>